<dbReference type="eggNOG" id="COG0290">
    <property type="taxonomic scope" value="Bacteria"/>
</dbReference>
<evidence type="ECO:0000256" key="1">
    <source>
        <dbReference type="ARBA" id="ARBA00005439"/>
    </source>
</evidence>
<reference evidence="9" key="1">
    <citation type="submission" date="2022-11" db="EMBL/GenBank/DDBJ databases">
        <title>Draft genome of Mycoplasma arginini isolated from fly.</title>
        <authorList>
            <person name="Severgnini M."/>
            <person name="Gioia G."/>
            <person name="Cremonesi P."/>
            <person name="Moroni P."/>
            <person name="Addis M.F."/>
            <person name="Castiglioni B."/>
        </authorList>
    </citation>
    <scope>NUCLEOTIDE SEQUENCE</scope>
    <source>
        <strain evidence="9">QMP CG1-1632</strain>
    </source>
</reference>
<dbReference type="HAMAP" id="MF_00080">
    <property type="entry name" value="IF_3"/>
    <property type="match status" value="1"/>
</dbReference>
<gene>
    <name evidence="4 10" type="primary">infC</name>
    <name evidence="9" type="ORF">DCBHLPFO_00069</name>
    <name evidence="10" type="ORF">V2E25_03205</name>
</gene>
<keyword evidence="2 4" id="KW-0396">Initiation factor</keyword>
<dbReference type="SUPFAM" id="SSF54364">
    <property type="entry name" value="Translation initiation factor IF3, N-terminal domain"/>
    <property type="match status" value="1"/>
</dbReference>
<keyword evidence="4" id="KW-0963">Cytoplasm</keyword>
<dbReference type="Pfam" id="PF00707">
    <property type="entry name" value="IF3_C"/>
    <property type="match status" value="1"/>
</dbReference>
<evidence type="ECO:0000259" key="7">
    <source>
        <dbReference type="Pfam" id="PF00707"/>
    </source>
</evidence>
<comment type="subcellular location">
    <subcellularLocation>
        <location evidence="4 6">Cytoplasm</location>
    </subcellularLocation>
</comment>
<dbReference type="GO" id="GO:0016020">
    <property type="term" value="C:membrane"/>
    <property type="evidence" value="ECO:0007669"/>
    <property type="project" value="TreeGrafter"/>
</dbReference>
<dbReference type="Proteomes" id="UP001432074">
    <property type="component" value="Chromosome"/>
</dbReference>
<comment type="similarity">
    <text evidence="1 4 6">Belongs to the IF-3 family.</text>
</comment>
<dbReference type="AlphaFoldDB" id="A0A0C6G4N4"/>
<dbReference type="PANTHER" id="PTHR10938:SF0">
    <property type="entry name" value="TRANSLATION INITIATION FACTOR IF-3, MITOCHONDRIAL"/>
    <property type="match status" value="1"/>
</dbReference>
<dbReference type="GO" id="GO:0005829">
    <property type="term" value="C:cytosol"/>
    <property type="evidence" value="ECO:0007669"/>
    <property type="project" value="TreeGrafter"/>
</dbReference>
<organism evidence="9 11">
    <name type="scientific">Mycoplasmopsis arginini</name>
    <name type="common">Mycoplasma arginini</name>
    <dbReference type="NCBI Taxonomy" id="2094"/>
    <lineage>
        <taxon>Bacteria</taxon>
        <taxon>Bacillati</taxon>
        <taxon>Mycoplasmatota</taxon>
        <taxon>Mycoplasmoidales</taxon>
        <taxon>Metamycoplasmataceae</taxon>
        <taxon>Mycoplasmopsis</taxon>
    </lineage>
</organism>
<sequence>MGSGLNPLFIYFKEEVIPKDNSNFANNQSKKPKSEHVVNNEIPYKKVFVLGPDNEKIGVLTKEEALDKASDYKMDLVLISIENNKPITRIMDYGKFKYDKKKKQKAVKEKQSVTINREIRLTPLIGQHDLETKARKAREFILEGNRVKVSVKFRGRERSRTDLGEDILNKFYVLIEDIAKVSKEATLVNDRFLDMYVEKDKKKVEALNKKNNEPSEQQGE</sequence>
<dbReference type="Gene3D" id="3.10.20.80">
    <property type="entry name" value="Translation initiation factor 3 (IF-3), N-terminal domain"/>
    <property type="match status" value="1"/>
</dbReference>
<evidence type="ECO:0000259" key="8">
    <source>
        <dbReference type="Pfam" id="PF05198"/>
    </source>
</evidence>
<feature type="domain" description="Translation initiation factor 3 N-terminal" evidence="8">
    <location>
        <begin position="38"/>
        <end position="106"/>
    </location>
</feature>
<evidence type="ECO:0000256" key="4">
    <source>
        <dbReference type="HAMAP-Rule" id="MF_00080"/>
    </source>
</evidence>
<feature type="domain" description="Translation initiation factor 3 C-terminal" evidence="7">
    <location>
        <begin position="116"/>
        <end position="198"/>
    </location>
</feature>
<dbReference type="NCBIfam" id="TIGR00168">
    <property type="entry name" value="infC"/>
    <property type="match status" value="1"/>
</dbReference>
<dbReference type="Gene3D" id="3.30.110.10">
    <property type="entry name" value="Translation initiation factor 3 (IF-3), C-terminal domain"/>
    <property type="match status" value="1"/>
</dbReference>
<evidence type="ECO:0000313" key="9">
    <source>
        <dbReference type="EMBL" id="MDI3349296.1"/>
    </source>
</evidence>
<dbReference type="Proteomes" id="UP001162175">
    <property type="component" value="Unassembled WGS sequence"/>
</dbReference>
<evidence type="ECO:0000313" key="11">
    <source>
        <dbReference type="Proteomes" id="UP001162175"/>
    </source>
</evidence>
<evidence type="ECO:0000256" key="5">
    <source>
        <dbReference type="NCBIfam" id="TIGR00168"/>
    </source>
</evidence>
<dbReference type="EMBL" id="JAPFAR010000001">
    <property type="protein sequence ID" value="MDI3349296.1"/>
    <property type="molecule type" value="Genomic_DNA"/>
</dbReference>
<keyword evidence="12" id="KW-1185">Reference proteome</keyword>
<dbReference type="PROSITE" id="PS00938">
    <property type="entry name" value="IF3"/>
    <property type="match status" value="1"/>
</dbReference>
<evidence type="ECO:0000256" key="6">
    <source>
        <dbReference type="RuleBase" id="RU000646"/>
    </source>
</evidence>
<evidence type="ECO:0000256" key="3">
    <source>
        <dbReference type="ARBA" id="ARBA00022917"/>
    </source>
</evidence>
<evidence type="ECO:0000256" key="2">
    <source>
        <dbReference type="ARBA" id="ARBA00022540"/>
    </source>
</evidence>
<dbReference type="OrthoDB" id="9806014at2"/>
<dbReference type="RefSeq" id="WP_004416338.1">
    <property type="nucleotide sequence ID" value="NZ_AP014657.1"/>
</dbReference>
<dbReference type="EMBL" id="CP143577">
    <property type="protein sequence ID" value="WVN21965.1"/>
    <property type="molecule type" value="Genomic_DNA"/>
</dbReference>
<dbReference type="InterPro" id="IPR036787">
    <property type="entry name" value="T_IF-3_N_sf"/>
</dbReference>
<keyword evidence="3 4" id="KW-0648">Protein biosynthesis</keyword>
<protein>
    <recommendedName>
        <fullName evidence="4 5">Translation initiation factor IF-3</fullName>
    </recommendedName>
</protein>
<accession>A0A0C6G4N4</accession>
<dbReference type="GO" id="GO:0003743">
    <property type="term" value="F:translation initiation factor activity"/>
    <property type="evidence" value="ECO:0007669"/>
    <property type="project" value="UniProtKB-UniRule"/>
</dbReference>
<dbReference type="SUPFAM" id="SSF55200">
    <property type="entry name" value="Translation initiation factor IF3, C-terminal domain"/>
    <property type="match status" value="1"/>
</dbReference>
<dbReference type="KEGG" id="marg:MARG145_0576"/>
<dbReference type="Pfam" id="PF05198">
    <property type="entry name" value="IF3_N"/>
    <property type="match status" value="1"/>
</dbReference>
<dbReference type="InterPro" id="IPR019814">
    <property type="entry name" value="Translation_initiation_fac_3_N"/>
</dbReference>
<dbReference type="InterPro" id="IPR019813">
    <property type="entry name" value="Translation_initiation_fac3_CS"/>
</dbReference>
<dbReference type="InterPro" id="IPR019815">
    <property type="entry name" value="Translation_initiation_fac_3_C"/>
</dbReference>
<dbReference type="GO" id="GO:0043022">
    <property type="term" value="F:ribosome binding"/>
    <property type="evidence" value="ECO:0007669"/>
    <property type="project" value="TreeGrafter"/>
</dbReference>
<dbReference type="GO" id="GO:0032790">
    <property type="term" value="P:ribosome disassembly"/>
    <property type="evidence" value="ECO:0007669"/>
    <property type="project" value="TreeGrafter"/>
</dbReference>
<evidence type="ECO:0000313" key="10">
    <source>
        <dbReference type="EMBL" id="WVN21965.1"/>
    </source>
</evidence>
<dbReference type="GeneID" id="80703569"/>
<evidence type="ECO:0000313" key="12">
    <source>
        <dbReference type="Proteomes" id="UP001432074"/>
    </source>
</evidence>
<comment type="subunit">
    <text evidence="4 6">Monomer.</text>
</comment>
<dbReference type="InterPro" id="IPR001288">
    <property type="entry name" value="Translation_initiation_fac_3"/>
</dbReference>
<dbReference type="PANTHER" id="PTHR10938">
    <property type="entry name" value="TRANSLATION INITIATION FACTOR IF-3"/>
    <property type="match status" value="1"/>
</dbReference>
<dbReference type="InterPro" id="IPR036788">
    <property type="entry name" value="T_IF-3_C_sf"/>
</dbReference>
<reference evidence="10" key="2">
    <citation type="submission" date="2024-01" db="EMBL/GenBank/DDBJ databases">
        <title>Complete genome sequence of Mycoplasma arginini type strain G 230.</title>
        <authorList>
            <person name="Spergser J."/>
        </authorList>
    </citation>
    <scope>NUCLEOTIDE SEQUENCE</scope>
    <source>
        <strain evidence="10">NCTC 10129</strain>
    </source>
</reference>
<comment type="function">
    <text evidence="4 6">IF-3 binds to the 30S ribosomal subunit and shifts the equilibrium between 70S ribosomes and their 50S and 30S subunits in favor of the free subunits, thus enhancing the availability of 30S subunits on which protein synthesis initiation begins.</text>
</comment>
<name>A0A0C6G4N4_MYCAR</name>
<proteinExistence type="inferred from homology"/>